<accession>A0ACB7NWE2</accession>
<sequence length="213" mass="24043">MLSRRETEQGSSGFHPPLSIDVKPGRLRRGLASRRTKVQGSRAPGREGKILRREEGESEAFALRTVTTTTTSPSKSLSSPTTIPNPRSLLKRRPLTIRIPLRLRRRRRRIQQARSAVVAQPIDIEEALRAVGPEAARPQRGTALDLVEADVTADEAVFPLVAHFSFFVFLVVFWWLFGVFLGFVVLRWCDLELRRGPRWRVGLLKLSANVSEL</sequence>
<dbReference type="Proteomes" id="UP000724584">
    <property type="component" value="Unassembled WGS sequence"/>
</dbReference>
<reference evidence="1 2" key="1">
    <citation type="journal article" date="2021" name="Nat. Commun.">
        <title>Genetic determinants of endophytism in the Arabidopsis root mycobiome.</title>
        <authorList>
            <person name="Mesny F."/>
            <person name="Miyauchi S."/>
            <person name="Thiergart T."/>
            <person name="Pickel B."/>
            <person name="Atanasova L."/>
            <person name="Karlsson M."/>
            <person name="Huettel B."/>
            <person name="Barry K.W."/>
            <person name="Haridas S."/>
            <person name="Chen C."/>
            <person name="Bauer D."/>
            <person name="Andreopoulos W."/>
            <person name="Pangilinan J."/>
            <person name="LaButti K."/>
            <person name="Riley R."/>
            <person name="Lipzen A."/>
            <person name="Clum A."/>
            <person name="Drula E."/>
            <person name="Henrissat B."/>
            <person name="Kohler A."/>
            <person name="Grigoriev I.V."/>
            <person name="Martin F.M."/>
            <person name="Hacquard S."/>
        </authorList>
    </citation>
    <scope>NUCLEOTIDE SEQUENCE [LARGE SCALE GENOMIC DNA]</scope>
    <source>
        <strain evidence="1 2">MPI-SDFR-AT-0079</strain>
    </source>
</reference>
<evidence type="ECO:0000313" key="1">
    <source>
        <dbReference type="EMBL" id="KAH6617048.1"/>
    </source>
</evidence>
<protein>
    <submittedName>
        <fullName evidence="1">Uncharacterized protein</fullName>
    </submittedName>
</protein>
<gene>
    <name evidence="1" type="ORF">F5144DRAFT_381522</name>
</gene>
<evidence type="ECO:0000313" key="2">
    <source>
        <dbReference type="Proteomes" id="UP000724584"/>
    </source>
</evidence>
<name>A0ACB7NWE2_9PEZI</name>
<keyword evidence="2" id="KW-1185">Reference proteome</keyword>
<dbReference type="EMBL" id="JAGIZQ010000007">
    <property type="protein sequence ID" value="KAH6617048.1"/>
    <property type="molecule type" value="Genomic_DNA"/>
</dbReference>
<comment type="caution">
    <text evidence="1">The sequence shown here is derived from an EMBL/GenBank/DDBJ whole genome shotgun (WGS) entry which is preliminary data.</text>
</comment>
<proteinExistence type="predicted"/>
<organism evidence="1 2">
    <name type="scientific">Chaetomium tenue</name>
    <dbReference type="NCBI Taxonomy" id="1854479"/>
    <lineage>
        <taxon>Eukaryota</taxon>
        <taxon>Fungi</taxon>
        <taxon>Dikarya</taxon>
        <taxon>Ascomycota</taxon>
        <taxon>Pezizomycotina</taxon>
        <taxon>Sordariomycetes</taxon>
        <taxon>Sordariomycetidae</taxon>
        <taxon>Sordariales</taxon>
        <taxon>Chaetomiaceae</taxon>
        <taxon>Chaetomium</taxon>
    </lineage>
</organism>